<dbReference type="PANTHER" id="PTHR28620:SF1">
    <property type="entry name" value="CENP-V_GFA DOMAIN-CONTAINING PROTEIN"/>
    <property type="match status" value="1"/>
</dbReference>
<evidence type="ECO:0000313" key="6">
    <source>
        <dbReference type="Proteomes" id="UP000633219"/>
    </source>
</evidence>
<keyword evidence="2" id="KW-0479">Metal-binding</keyword>
<evidence type="ECO:0000256" key="1">
    <source>
        <dbReference type="ARBA" id="ARBA00005495"/>
    </source>
</evidence>
<organism evidence="5 6">
    <name type="scientific">Rhizobium setariae</name>
    <dbReference type="NCBI Taxonomy" id="2801340"/>
    <lineage>
        <taxon>Bacteria</taxon>
        <taxon>Pseudomonadati</taxon>
        <taxon>Pseudomonadota</taxon>
        <taxon>Alphaproteobacteria</taxon>
        <taxon>Hyphomicrobiales</taxon>
        <taxon>Rhizobiaceae</taxon>
        <taxon>Rhizobium/Agrobacterium group</taxon>
        <taxon>Rhizobium</taxon>
    </lineage>
</organism>
<proteinExistence type="inferred from homology"/>
<dbReference type="PROSITE" id="PS51891">
    <property type="entry name" value="CENP_V_GFA"/>
    <property type="match status" value="1"/>
</dbReference>
<keyword evidence="3" id="KW-0862">Zinc</keyword>
<dbReference type="EMBL" id="JAEQNC010000004">
    <property type="protein sequence ID" value="MBL0371912.1"/>
    <property type="molecule type" value="Genomic_DNA"/>
</dbReference>
<dbReference type="Pfam" id="PF04828">
    <property type="entry name" value="GFA"/>
    <property type="match status" value="1"/>
</dbReference>
<name>A0A936YNE8_9HYPH</name>
<comment type="caution">
    <text evidence="5">The sequence shown here is derived from an EMBL/GenBank/DDBJ whole genome shotgun (WGS) entry which is preliminary data.</text>
</comment>
<evidence type="ECO:0000313" key="5">
    <source>
        <dbReference type="EMBL" id="MBL0371912.1"/>
    </source>
</evidence>
<comment type="similarity">
    <text evidence="1">Belongs to the Gfa family.</text>
</comment>
<sequence>MLYQGSCHCGAIAFEVEGTFTQAIDCNCSLCRRRGGLLAFVPAGNLRLRTPVERLSTYRFNKQVIQHHFCSTCGTAPFSEGEGKDGEKSAMINLRCIPEFDLDSVEVVKFNGISH</sequence>
<dbReference type="GO" id="GO:0016846">
    <property type="term" value="F:carbon-sulfur lyase activity"/>
    <property type="evidence" value="ECO:0007669"/>
    <property type="project" value="InterPro"/>
</dbReference>
<dbReference type="Proteomes" id="UP000633219">
    <property type="component" value="Unassembled WGS sequence"/>
</dbReference>
<dbReference type="RefSeq" id="WP_201655646.1">
    <property type="nucleotide sequence ID" value="NZ_JAEQNC010000004.1"/>
</dbReference>
<accession>A0A936YNE8</accession>
<dbReference type="GO" id="GO:0046872">
    <property type="term" value="F:metal ion binding"/>
    <property type="evidence" value="ECO:0007669"/>
    <property type="project" value="UniProtKB-KW"/>
</dbReference>
<protein>
    <submittedName>
        <fullName evidence="5">GFA family protein</fullName>
    </submittedName>
</protein>
<dbReference type="SUPFAM" id="SSF51316">
    <property type="entry name" value="Mss4-like"/>
    <property type="match status" value="1"/>
</dbReference>
<dbReference type="AlphaFoldDB" id="A0A936YNE8"/>
<dbReference type="PANTHER" id="PTHR28620">
    <property type="entry name" value="CENTROMERE PROTEIN V"/>
    <property type="match status" value="1"/>
</dbReference>
<gene>
    <name evidence="5" type="ORF">JJB09_07725</name>
</gene>
<dbReference type="InterPro" id="IPR011057">
    <property type="entry name" value="Mss4-like_sf"/>
</dbReference>
<keyword evidence="6" id="KW-1185">Reference proteome</keyword>
<evidence type="ECO:0000256" key="2">
    <source>
        <dbReference type="ARBA" id="ARBA00022723"/>
    </source>
</evidence>
<dbReference type="Gene3D" id="2.170.150.70">
    <property type="match status" value="1"/>
</dbReference>
<dbReference type="InterPro" id="IPR006913">
    <property type="entry name" value="CENP-V/GFA"/>
</dbReference>
<feature type="domain" description="CENP-V/GFA" evidence="4">
    <location>
        <begin position="3"/>
        <end position="115"/>
    </location>
</feature>
<evidence type="ECO:0000256" key="3">
    <source>
        <dbReference type="ARBA" id="ARBA00022833"/>
    </source>
</evidence>
<reference evidence="5" key="1">
    <citation type="submission" date="2021-01" db="EMBL/GenBank/DDBJ databases">
        <title>Rhizobium sp. strain KVB221 16S ribosomal RNA gene Genome sequencing and assembly.</title>
        <authorList>
            <person name="Kang M."/>
        </authorList>
    </citation>
    <scope>NUCLEOTIDE SEQUENCE</scope>
    <source>
        <strain evidence="5">KVB221</strain>
    </source>
</reference>
<dbReference type="InterPro" id="IPR052355">
    <property type="entry name" value="CENP-V-like"/>
</dbReference>
<evidence type="ECO:0000259" key="4">
    <source>
        <dbReference type="PROSITE" id="PS51891"/>
    </source>
</evidence>